<evidence type="ECO:0000259" key="4">
    <source>
        <dbReference type="Pfam" id="PF00248"/>
    </source>
</evidence>
<keyword evidence="2" id="KW-0521">NADP</keyword>
<comment type="similarity">
    <text evidence="1">Belongs to the aldo/keto reductase family.</text>
</comment>
<organism evidence="5 6">
    <name type="scientific">Xanthobacter oligotrophicus</name>
    <dbReference type="NCBI Taxonomy" id="2607286"/>
    <lineage>
        <taxon>Bacteria</taxon>
        <taxon>Pseudomonadati</taxon>
        <taxon>Pseudomonadota</taxon>
        <taxon>Alphaproteobacteria</taxon>
        <taxon>Hyphomicrobiales</taxon>
        <taxon>Xanthobacteraceae</taxon>
        <taxon>Xanthobacter</taxon>
    </lineage>
</organism>
<dbReference type="PANTHER" id="PTHR43827">
    <property type="entry name" value="2,5-DIKETO-D-GLUCONIC ACID REDUCTASE"/>
    <property type="match status" value="1"/>
</dbReference>
<evidence type="ECO:0000313" key="6">
    <source>
        <dbReference type="Proteomes" id="UP001604002"/>
    </source>
</evidence>
<dbReference type="InterPro" id="IPR036812">
    <property type="entry name" value="NAD(P)_OxRdtase_dom_sf"/>
</dbReference>
<dbReference type="InterPro" id="IPR023210">
    <property type="entry name" value="NADP_OxRdtase_dom"/>
</dbReference>
<dbReference type="InterPro" id="IPR020471">
    <property type="entry name" value="AKR"/>
</dbReference>
<evidence type="ECO:0000256" key="1">
    <source>
        <dbReference type="ARBA" id="ARBA00007905"/>
    </source>
</evidence>
<proteinExistence type="inferred from homology"/>
<gene>
    <name evidence="5" type="ORF">V5F32_07255</name>
</gene>
<feature type="domain" description="NADP-dependent oxidoreductase" evidence="4">
    <location>
        <begin position="34"/>
        <end position="292"/>
    </location>
</feature>
<accession>A0ABW6ZT95</accession>
<dbReference type="SUPFAM" id="SSF51430">
    <property type="entry name" value="NAD(P)-linked oxidoreductase"/>
    <property type="match status" value="1"/>
</dbReference>
<dbReference type="Gene3D" id="3.20.20.100">
    <property type="entry name" value="NADP-dependent oxidoreductase domain"/>
    <property type="match status" value="1"/>
</dbReference>
<keyword evidence="6" id="KW-1185">Reference proteome</keyword>
<protein>
    <submittedName>
        <fullName evidence="5">Aldo/keto reductase</fullName>
    </submittedName>
</protein>
<dbReference type="RefSeq" id="WP_393991871.1">
    <property type="nucleotide sequence ID" value="NZ_JBAFVH010000003.1"/>
</dbReference>
<comment type="caution">
    <text evidence="5">The sequence shown here is derived from an EMBL/GenBank/DDBJ whole genome shotgun (WGS) entry which is preliminary data.</text>
</comment>
<dbReference type="Proteomes" id="UP001604002">
    <property type="component" value="Unassembled WGS sequence"/>
</dbReference>
<evidence type="ECO:0000313" key="5">
    <source>
        <dbReference type="EMBL" id="MFG1371954.1"/>
    </source>
</evidence>
<evidence type="ECO:0000256" key="3">
    <source>
        <dbReference type="ARBA" id="ARBA00023002"/>
    </source>
</evidence>
<dbReference type="PRINTS" id="PR00069">
    <property type="entry name" value="ALDKETRDTASE"/>
</dbReference>
<evidence type="ECO:0000256" key="2">
    <source>
        <dbReference type="ARBA" id="ARBA00022857"/>
    </source>
</evidence>
<reference evidence="5 6" key="1">
    <citation type="submission" date="2024-02" db="EMBL/GenBank/DDBJ databases">
        <title>Expansion and revision of Xanthobacter and proposal of Roseixanthobacter gen. nov.</title>
        <authorList>
            <person name="Soltysiak M.P.M."/>
            <person name="Jalihal A."/>
            <person name="Ory A."/>
            <person name="Chrisophersen C."/>
            <person name="Lee A.D."/>
            <person name="Boulton J."/>
            <person name="Springer M."/>
        </authorList>
    </citation>
    <scope>NUCLEOTIDE SEQUENCE [LARGE SCALE GENOMIC DNA]</scope>
    <source>
        <strain evidence="5 6">23A</strain>
    </source>
</reference>
<dbReference type="CDD" id="cd19071">
    <property type="entry name" value="AKR_AKR1-5-like"/>
    <property type="match status" value="1"/>
</dbReference>
<keyword evidence="3" id="KW-0560">Oxidoreductase</keyword>
<dbReference type="PANTHER" id="PTHR43827:SF3">
    <property type="entry name" value="NADP-DEPENDENT OXIDOREDUCTASE DOMAIN-CONTAINING PROTEIN"/>
    <property type="match status" value="1"/>
</dbReference>
<dbReference type="EMBL" id="JBAFVH010000003">
    <property type="protein sequence ID" value="MFG1371954.1"/>
    <property type="molecule type" value="Genomic_DNA"/>
</dbReference>
<dbReference type="Pfam" id="PF00248">
    <property type="entry name" value="Aldo_ket_red"/>
    <property type="match status" value="1"/>
</dbReference>
<name>A0ABW6ZT95_9HYPH</name>
<sequence length="293" mass="32526">MPAADRALTDGGEDPGRIVSARGVAMPRILYGTAWKKERTAALVELALRSGFRGIDTACQPKHYHEPGVGEGLAAVLGSGLTRADIYLQTKFTAVAGQDPDTIPYDPKASLGEQVRQSFQASLTNLRTDYLDGLVLHSPYPEATDTLEVWQAMEGLCEQGHVRQLGISNCYDLRRLETLCRQARIKPALLQNRFYAKTKYDRRLRAFCGNNGILYQSFWTLTANPEVLAQPSLVALAAKYGRTPAQVFFRYLTQMDMVCLTGTTSQDHMSQDLAIFEFRLSPAECETLDALLR</sequence>